<dbReference type="GO" id="GO:0052621">
    <property type="term" value="F:diguanylate cyclase activity"/>
    <property type="evidence" value="ECO:0007669"/>
    <property type="project" value="TreeGrafter"/>
</dbReference>
<dbReference type="GO" id="GO:1902201">
    <property type="term" value="P:negative regulation of bacterial-type flagellum-dependent cell motility"/>
    <property type="evidence" value="ECO:0007669"/>
    <property type="project" value="TreeGrafter"/>
</dbReference>
<dbReference type="SMART" id="SM00267">
    <property type="entry name" value="GGDEF"/>
    <property type="match status" value="1"/>
</dbReference>
<dbReference type="InterPro" id="IPR043128">
    <property type="entry name" value="Rev_trsase/Diguanyl_cyclase"/>
</dbReference>
<dbReference type="NCBIfam" id="TIGR00254">
    <property type="entry name" value="GGDEF"/>
    <property type="match status" value="1"/>
</dbReference>
<dbReference type="GO" id="GO:0005886">
    <property type="term" value="C:plasma membrane"/>
    <property type="evidence" value="ECO:0007669"/>
    <property type="project" value="TreeGrafter"/>
</dbReference>
<dbReference type="AlphaFoldDB" id="A0AAP2RKT6"/>
<dbReference type="PANTHER" id="PTHR45138:SF9">
    <property type="entry name" value="DIGUANYLATE CYCLASE DGCM-RELATED"/>
    <property type="match status" value="1"/>
</dbReference>
<feature type="transmembrane region" description="Helical" evidence="1">
    <location>
        <begin position="36"/>
        <end position="56"/>
    </location>
</feature>
<comment type="caution">
    <text evidence="3">The sequence shown here is derived from an EMBL/GenBank/DDBJ whole genome shotgun (WGS) entry which is preliminary data.</text>
</comment>
<dbReference type="RefSeq" id="WP_231062666.1">
    <property type="nucleotide sequence ID" value="NZ_JAJNOR010000005.1"/>
</dbReference>
<evidence type="ECO:0000313" key="3">
    <source>
        <dbReference type="EMBL" id="MCD2492780.1"/>
    </source>
</evidence>
<feature type="transmembrane region" description="Helical" evidence="1">
    <location>
        <begin position="62"/>
        <end position="80"/>
    </location>
</feature>
<dbReference type="Gene3D" id="3.30.70.270">
    <property type="match status" value="1"/>
</dbReference>
<sequence length="353" mass="40481">MGGLIVVFIDLCIIIFDLMVFTKMIVMKNDGKKWRFVMYIGCVVIICSYFIATYVYRWPSAVASAVFMSIPSLIFFFVLSKYKDARFFLTFCFVDSVTLIFAFLARYIGILAGNTGSIILLFVLFAVLLTIFMIGKPYFGRYRTLLEYVDTGWRAMMICSILIYFALVFFAAYPKPMVERIEYASTYLVFSAVVLSCYSVFITSAIKTIKIYEQSIQLQKEKKWHQMAYIDALTGCSNRMAYMEKINDKMGHNAGDNVLKGTVTLLEEIFQEDNFFLYRIGGDEFAVLAVDVTEQQLLCKLQLLKCKTDSDKITLPCSLSAGYSFVDSKENNAVEQAFIRADKMMYRNKHSKK</sequence>
<feature type="transmembrane region" description="Helical" evidence="1">
    <location>
        <begin position="185"/>
        <end position="206"/>
    </location>
</feature>
<organism evidence="3 4">
    <name type="scientific">Lientehia hominis</name>
    <dbReference type="NCBI Taxonomy" id="2897778"/>
    <lineage>
        <taxon>Bacteria</taxon>
        <taxon>Bacillati</taxon>
        <taxon>Bacillota</taxon>
        <taxon>Clostridia</taxon>
        <taxon>Lachnospirales</taxon>
        <taxon>Lachnospiraceae</taxon>
        <taxon>Lientehia</taxon>
    </lineage>
</organism>
<dbReference type="PROSITE" id="PS50887">
    <property type="entry name" value="GGDEF"/>
    <property type="match status" value="1"/>
</dbReference>
<gene>
    <name evidence="3" type="ORF">LQE92_09075</name>
</gene>
<name>A0AAP2RKT6_9FIRM</name>
<reference evidence="3 4" key="1">
    <citation type="submission" date="2021-11" db="EMBL/GenBank/DDBJ databases">
        <title>Lacrimispora sp. nov. NSJ-141 isolated from human feces.</title>
        <authorList>
            <person name="Abdugheni R."/>
        </authorList>
    </citation>
    <scope>NUCLEOTIDE SEQUENCE [LARGE SCALE GENOMIC DNA]</scope>
    <source>
        <strain evidence="3 4">NSJ-141</strain>
    </source>
</reference>
<feature type="transmembrane region" description="Helical" evidence="1">
    <location>
        <begin position="6"/>
        <end position="24"/>
    </location>
</feature>
<dbReference type="EMBL" id="JAJNOR010000005">
    <property type="protein sequence ID" value="MCD2492780.1"/>
    <property type="molecule type" value="Genomic_DNA"/>
</dbReference>
<evidence type="ECO:0000256" key="1">
    <source>
        <dbReference type="SAM" id="Phobius"/>
    </source>
</evidence>
<feature type="transmembrane region" description="Helical" evidence="1">
    <location>
        <begin position="115"/>
        <end position="134"/>
    </location>
</feature>
<protein>
    <submittedName>
        <fullName evidence="3">GGDEF domain-containing protein</fullName>
    </submittedName>
</protein>
<dbReference type="Proteomes" id="UP001299265">
    <property type="component" value="Unassembled WGS sequence"/>
</dbReference>
<dbReference type="SUPFAM" id="SSF55073">
    <property type="entry name" value="Nucleotide cyclase"/>
    <property type="match status" value="1"/>
</dbReference>
<feature type="transmembrane region" description="Helical" evidence="1">
    <location>
        <begin position="155"/>
        <end position="173"/>
    </location>
</feature>
<accession>A0AAP2RKT6</accession>
<proteinExistence type="predicted"/>
<keyword evidence="1" id="KW-0472">Membrane</keyword>
<feature type="domain" description="GGDEF" evidence="2">
    <location>
        <begin position="231"/>
        <end position="353"/>
    </location>
</feature>
<dbReference type="PANTHER" id="PTHR45138">
    <property type="entry name" value="REGULATORY COMPONENTS OF SENSORY TRANSDUCTION SYSTEM"/>
    <property type="match status" value="1"/>
</dbReference>
<keyword evidence="4" id="KW-1185">Reference proteome</keyword>
<evidence type="ECO:0000259" key="2">
    <source>
        <dbReference type="PROSITE" id="PS50887"/>
    </source>
</evidence>
<dbReference type="InterPro" id="IPR000160">
    <property type="entry name" value="GGDEF_dom"/>
</dbReference>
<keyword evidence="1" id="KW-0812">Transmembrane</keyword>
<dbReference type="GO" id="GO:0043709">
    <property type="term" value="P:cell adhesion involved in single-species biofilm formation"/>
    <property type="evidence" value="ECO:0007669"/>
    <property type="project" value="TreeGrafter"/>
</dbReference>
<feature type="transmembrane region" description="Helical" evidence="1">
    <location>
        <begin position="87"/>
        <end position="109"/>
    </location>
</feature>
<dbReference type="CDD" id="cd01949">
    <property type="entry name" value="GGDEF"/>
    <property type="match status" value="1"/>
</dbReference>
<evidence type="ECO:0000313" key="4">
    <source>
        <dbReference type="Proteomes" id="UP001299265"/>
    </source>
</evidence>
<dbReference type="InterPro" id="IPR050469">
    <property type="entry name" value="Diguanylate_Cyclase"/>
</dbReference>
<dbReference type="Pfam" id="PF00990">
    <property type="entry name" value="GGDEF"/>
    <property type="match status" value="1"/>
</dbReference>
<dbReference type="InterPro" id="IPR029787">
    <property type="entry name" value="Nucleotide_cyclase"/>
</dbReference>
<keyword evidence="1" id="KW-1133">Transmembrane helix</keyword>